<accession>A0A327W453</accession>
<dbReference type="Proteomes" id="UP000249819">
    <property type="component" value="Unassembled WGS sequence"/>
</dbReference>
<dbReference type="AlphaFoldDB" id="A0A327W453"/>
<comment type="caution">
    <text evidence="2">The sequence shown here is derived from an EMBL/GenBank/DDBJ whole genome shotgun (WGS) entry which is preliminary data.</text>
</comment>
<sequence>MTGKSVFAFFVLFLCFAINSMAQDMKYATIKNFIPPSPDVAAFAKYGDIPVSYSTGIPDISIPLYEIKSRKLSLPLTISYHASGFKPDEIPSIVGLGWVLNSGGMISRTVVGRPDELPGGYPDTTANAYRTRSSLQYATYSTSDDNFYYLNKWSNTGNLDTQADLYNFNLPSVAGQFMYDTKGKIHYTPTDRKLKIKKIDLNTFTVTDDNGTIYTFNETETTRTADQAGLEPITCWYLTKMVTYDHTDSIVFHYRNAVEQHDIACSYTFNIHVDPPLEGPPSITPSVRQSIVDMYFKRKLLDSIIFSGGSIGLEYLNDRQDLGHERISSLKIYNANGILRTVSFNQSYFPGPDKRLRLDGLSFKDATLNTVNTYALAYDNTFDLPRYTQQSGPFTGFKTACTDYWGYYNGNASTTTLPLDYNDAINTFIINMNGSSLSYITNYYQNYAGNRSVNPSLSQVGILKKITYPTGGFTEFSYTNNCVNYTGNDKDLLGGLRIFAILNSDPVTGKSKIKTYTYDSGIAMARVVPDNFYYRQPTLKRIQLSPVLNYDFFRSDFNVVCSPVSSFGYYNGSTALYNKVTEYEGFPGSNKGKTEYVYDYAPDSLYGSDMSKNWNLSSDRSWMRGQLLSKKVYRNDSTQYTLLHQTSNTYGNFGLESFAIGVISEPMLTTFGSNITLEAYLQQLVIYGASLPLLSYFDYQDLRMTIGTKALLKTEETEYSNGTQVTTKTFTYGGNNHLYPTILTTSGSKPNEVITEIRKYPLDKNLIGGLSASASAGIDGLTALNVVAAPLEIETKLNNNTIQINRTDYQSFGAPEKVFPALISQRNGNNPLEPRVQFDSYDNVGNATTLRYVNGGAVSYIWNYDKKEVAANVKNAADNEIAFTSFETTDGGGWQYSAAAVNGGFAGLKSYNLSQGNIVRNVLNTSRNYVVSYWSKNGSANVNGSPGISKNTSNGWTRYEHIISTPASITVSGNVLIDELRLYPVDAQMTTFTHIPLVGITATSAPNNTYSFFEYDAFGRLSVVRDLDKNILKQYDYSYQDGNAISKKGTWQLSQYTQGNGLKQGEYLDTDPSSPTYNSKAWMTIGLLTNYTPPISTWIPTGQKTCELVPVTGNTGYTLVEMIDKGIYSSNYGKKTWIKGPYDATTCPPPCNQEGQKLVNGICQTGTKIFTNYRQYIMNGQTYCEATYHYNFTDGTRSIDYFVTTTGECPSDS</sequence>
<gene>
    <name evidence="2" type="ORF">CLV59_103411</name>
</gene>
<keyword evidence="1" id="KW-0732">Signal</keyword>
<keyword evidence="3" id="KW-1185">Reference proteome</keyword>
<feature type="signal peptide" evidence="1">
    <location>
        <begin position="1"/>
        <end position="22"/>
    </location>
</feature>
<evidence type="ECO:0000313" key="2">
    <source>
        <dbReference type="EMBL" id="RAJ83443.1"/>
    </source>
</evidence>
<proteinExistence type="predicted"/>
<name>A0A327W453_9BACT</name>
<organism evidence="2 3">
    <name type="scientific">Chitinophaga dinghuensis</name>
    <dbReference type="NCBI Taxonomy" id="1539050"/>
    <lineage>
        <taxon>Bacteria</taxon>
        <taxon>Pseudomonadati</taxon>
        <taxon>Bacteroidota</taxon>
        <taxon>Chitinophagia</taxon>
        <taxon>Chitinophagales</taxon>
        <taxon>Chitinophagaceae</taxon>
        <taxon>Chitinophaga</taxon>
    </lineage>
</organism>
<reference evidence="2 3" key="1">
    <citation type="submission" date="2018-06" db="EMBL/GenBank/DDBJ databases">
        <title>Genomic Encyclopedia of Archaeal and Bacterial Type Strains, Phase II (KMG-II): from individual species to whole genera.</title>
        <authorList>
            <person name="Goeker M."/>
        </authorList>
    </citation>
    <scope>NUCLEOTIDE SEQUENCE [LARGE SCALE GENOMIC DNA]</scope>
    <source>
        <strain evidence="2 3">DSM 29821</strain>
    </source>
</reference>
<dbReference type="EMBL" id="QLMA01000003">
    <property type="protein sequence ID" value="RAJ83443.1"/>
    <property type="molecule type" value="Genomic_DNA"/>
</dbReference>
<evidence type="ECO:0008006" key="4">
    <source>
        <dbReference type="Google" id="ProtNLM"/>
    </source>
</evidence>
<evidence type="ECO:0000313" key="3">
    <source>
        <dbReference type="Proteomes" id="UP000249819"/>
    </source>
</evidence>
<feature type="chain" id="PRO_5016411892" description="YD repeat-containing protein" evidence="1">
    <location>
        <begin position="23"/>
        <end position="1213"/>
    </location>
</feature>
<protein>
    <recommendedName>
        <fullName evidence="4">YD repeat-containing protein</fullName>
    </recommendedName>
</protein>
<evidence type="ECO:0000256" key="1">
    <source>
        <dbReference type="SAM" id="SignalP"/>
    </source>
</evidence>